<dbReference type="GO" id="GO:0005506">
    <property type="term" value="F:iron ion binding"/>
    <property type="evidence" value="ECO:0007669"/>
    <property type="project" value="InterPro"/>
</dbReference>
<dbReference type="GO" id="GO:0020037">
    <property type="term" value="F:heme binding"/>
    <property type="evidence" value="ECO:0007669"/>
    <property type="project" value="InterPro"/>
</dbReference>
<keyword evidence="10 16" id="KW-0560">Oxidoreductase</keyword>
<evidence type="ECO:0000256" key="3">
    <source>
        <dbReference type="ARBA" id="ARBA00004406"/>
    </source>
</evidence>
<dbReference type="PANTHER" id="PTHR24292:SF45">
    <property type="entry name" value="CYTOCHROME P450 6G1-RELATED"/>
    <property type="match status" value="1"/>
</dbReference>
<keyword evidence="6 15" id="KW-0349">Heme</keyword>
<feature type="binding site" description="axial binding residue" evidence="15">
    <location>
        <position position="454"/>
    </location>
    <ligand>
        <name>heme</name>
        <dbReference type="ChEBI" id="CHEBI:30413"/>
    </ligand>
    <ligandPart>
        <name>Fe</name>
        <dbReference type="ChEBI" id="CHEBI:18248"/>
    </ligandPart>
</feature>
<keyword evidence="8" id="KW-0256">Endoplasmic reticulum</keyword>
<dbReference type="PRINTS" id="PR00463">
    <property type="entry name" value="EP450I"/>
</dbReference>
<dbReference type="InterPro" id="IPR017972">
    <property type="entry name" value="Cyt_P450_CS"/>
</dbReference>
<dbReference type="InterPro" id="IPR036396">
    <property type="entry name" value="Cyt_P450_sf"/>
</dbReference>
<evidence type="ECO:0000256" key="14">
    <source>
        <dbReference type="ARBA" id="ARBA00047827"/>
    </source>
</evidence>
<evidence type="ECO:0000256" key="1">
    <source>
        <dbReference type="ARBA" id="ARBA00001971"/>
    </source>
</evidence>
<evidence type="ECO:0000256" key="16">
    <source>
        <dbReference type="RuleBase" id="RU000461"/>
    </source>
</evidence>
<evidence type="ECO:0000256" key="5">
    <source>
        <dbReference type="ARBA" id="ARBA00012109"/>
    </source>
</evidence>
<dbReference type="PROSITE" id="PS00086">
    <property type="entry name" value="CYTOCHROME_P450"/>
    <property type="match status" value="1"/>
</dbReference>
<evidence type="ECO:0000256" key="12">
    <source>
        <dbReference type="ARBA" id="ARBA00023033"/>
    </source>
</evidence>
<sequence>MLTIIVLTIVVFIALYLYGTRTFNYWKIRGVKHDRPYAFVGNNFRQFVQKSSLAMTATELYKKYPNEKVVGYYRSSTPELIIRDPDIAKRIVSTDFEHFYARGLHPDKTVTEPILKNLFFLDGDLWRLLRQRFTPVFSTGKLKAMFPLITERAEKLQQLAEEVAHLDFYDMRELMARYTTDFIGACGFGINMDSLSSENSEFRKLGKRIFQRTPRDALRGAMKFMFPELCNNVHLLAPEIEESIRHLVLSVLKEKNYKPSGRNDFIDLLLELREQGDMVGESIEKRNEDGTPIVINQALDIDLMVAQVFVFFGAGFETSSSASSYLLHQLAFNPNCQVKVQEEMDKVMLEYDDKLTYDAVKEMTYLEMAFNEGLRMYPPVAFIYRECKSSKYTIPEIDLTIDEGVKIMIPTQAIHNDEKYFDDPGKFDPERFNPENKQNRKYIYMPFGEGPRACVGARLGQMQAMAGVAAILHKFSVEPAACSVRNPAPEPTAIVAESFVGGLPVKLKKRIK</sequence>
<evidence type="ECO:0000256" key="7">
    <source>
        <dbReference type="ARBA" id="ARBA00022723"/>
    </source>
</evidence>
<dbReference type="AlphaFoldDB" id="A0A8D4T9W9"/>
<dbReference type="Gene3D" id="1.10.630.10">
    <property type="entry name" value="Cytochrome P450"/>
    <property type="match status" value="1"/>
</dbReference>
<evidence type="ECO:0000256" key="8">
    <source>
        <dbReference type="ARBA" id="ARBA00022824"/>
    </source>
</evidence>
<dbReference type="GO" id="GO:0016712">
    <property type="term" value="F:oxidoreductase activity, acting on paired donors, with incorporation or reduction of molecular oxygen, reduced flavin or flavoprotein as one donor, and incorporation of one atom of oxygen"/>
    <property type="evidence" value="ECO:0007669"/>
    <property type="project" value="UniProtKB-EC"/>
</dbReference>
<dbReference type="CDD" id="cd11056">
    <property type="entry name" value="CYP6-like"/>
    <property type="match status" value="1"/>
</dbReference>
<comment type="subcellular location">
    <subcellularLocation>
        <location evidence="3">Endoplasmic reticulum membrane</location>
        <topology evidence="3">Peripheral membrane protein</topology>
    </subcellularLocation>
    <subcellularLocation>
        <location evidence="2">Microsome membrane</location>
        <topology evidence="2">Peripheral membrane protein</topology>
    </subcellularLocation>
</comment>
<dbReference type="PRINTS" id="PR00385">
    <property type="entry name" value="P450"/>
</dbReference>
<keyword evidence="11 15" id="KW-0408">Iron</keyword>
<accession>A0A8D4T9W9</accession>
<reference evidence="17" key="1">
    <citation type="submission" date="2017-07" db="EMBL/GenBank/DDBJ databases">
        <title>Identification of CYP9s from Cydia pomonella.</title>
        <authorList>
            <person name="Chen Y."/>
            <person name="Wang W."/>
            <person name="Yang X.-Q."/>
        </authorList>
    </citation>
    <scope>NUCLEOTIDE SEQUENCE</scope>
</reference>
<comment type="cofactor">
    <cofactor evidence="1 15">
        <name>heme</name>
        <dbReference type="ChEBI" id="CHEBI:30413"/>
    </cofactor>
</comment>
<dbReference type="GO" id="GO:0005789">
    <property type="term" value="C:endoplasmic reticulum membrane"/>
    <property type="evidence" value="ECO:0007669"/>
    <property type="project" value="UniProtKB-SubCell"/>
</dbReference>
<protein>
    <recommendedName>
        <fullName evidence="5">unspecific monooxygenase</fullName>
        <ecNumber evidence="5">1.14.14.1</ecNumber>
    </recommendedName>
</protein>
<evidence type="ECO:0000313" key="17">
    <source>
        <dbReference type="EMBL" id="AZJ25107.1"/>
    </source>
</evidence>
<evidence type="ECO:0000256" key="15">
    <source>
        <dbReference type="PIRSR" id="PIRSR602401-1"/>
    </source>
</evidence>
<evidence type="ECO:0000256" key="2">
    <source>
        <dbReference type="ARBA" id="ARBA00004174"/>
    </source>
</evidence>
<dbReference type="EMBL" id="MF574694">
    <property type="protein sequence ID" value="AZJ25107.1"/>
    <property type="molecule type" value="mRNA"/>
</dbReference>
<dbReference type="Pfam" id="PF00067">
    <property type="entry name" value="p450"/>
    <property type="match status" value="1"/>
</dbReference>
<dbReference type="PANTHER" id="PTHR24292">
    <property type="entry name" value="CYTOCHROME P450"/>
    <property type="match status" value="1"/>
</dbReference>
<gene>
    <name evidence="17" type="primary">CYP6AB137</name>
</gene>
<evidence type="ECO:0000256" key="10">
    <source>
        <dbReference type="ARBA" id="ARBA00023002"/>
    </source>
</evidence>
<dbReference type="FunFam" id="1.10.630.10:FF:000042">
    <property type="entry name" value="Cytochrome P450"/>
    <property type="match status" value="1"/>
</dbReference>
<proteinExistence type="evidence at transcript level"/>
<dbReference type="InterPro" id="IPR002401">
    <property type="entry name" value="Cyt_P450_E_grp-I"/>
</dbReference>
<keyword evidence="7 15" id="KW-0479">Metal-binding</keyword>
<evidence type="ECO:0000256" key="13">
    <source>
        <dbReference type="ARBA" id="ARBA00023136"/>
    </source>
</evidence>
<keyword evidence="13" id="KW-0472">Membrane</keyword>
<keyword evidence="12 16" id="KW-0503">Monooxygenase</keyword>
<organism evidence="17">
    <name type="scientific">Cydia pomonella</name>
    <name type="common">Codling moth</name>
    <dbReference type="NCBI Taxonomy" id="82600"/>
    <lineage>
        <taxon>Eukaryota</taxon>
        <taxon>Metazoa</taxon>
        <taxon>Ecdysozoa</taxon>
        <taxon>Arthropoda</taxon>
        <taxon>Hexapoda</taxon>
        <taxon>Insecta</taxon>
        <taxon>Pterygota</taxon>
        <taxon>Neoptera</taxon>
        <taxon>Endopterygota</taxon>
        <taxon>Lepidoptera</taxon>
        <taxon>Glossata</taxon>
        <taxon>Ditrysia</taxon>
        <taxon>Tortricoidea</taxon>
        <taxon>Tortricidae</taxon>
        <taxon>Olethreutinae</taxon>
        <taxon>Grapholitini</taxon>
        <taxon>Cydia</taxon>
    </lineage>
</organism>
<dbReference type="InterPro" id="IPR050476">
    <property type="entry name" value="Insect_CytP450_Detox"/>
</dbReference>
<keyword evidence="9" id="KW-0492">Microsome</keyword>
<dbReference type="InterPro" id="IPR001128">
    <property type="entry name" value="Cyt_P450"/>
</dbReference>
<comment type="similarity">
    <text evidence="4 16">Belongs to the cytochrome P450 family.</text>
</comment>
<evidence type="ECO:0000256" key="11">
    <source>
        <dbReference type="ARBA" id="ARBA00023004"/>
    </source>
</evidence>
<evidence type="ECO:0000256" key="4">
    <source>
        <dbReference type="ARBA" id="ARBA00010617"/>
    </source>
</evidence>
<dbReference type="SUPFAM" id="SSF48264">
    <property type="entry name" value="Cytochrome P450"/>
    <property type="match status" value="1"/>
</dbReference>
<dbReference type="EC" id="1.14.14.1" evidence="5"/>
<evidence type="ECO:0000256" key="6">
    <source>
        <dbReference type="ARBA" id="ARBA00022617"/>
    </source>
</evidence>
<comment type="catalytic activity">
    <reaction evidence="14">
        <text>an organic molecule + reduced [NADPH--hemoprotein reductase] + O2 = an alcohol + oxidized [NADPH--hemoprotein reductase] + H2O + H(+)</text>
        <dbReference type="Rhea" id="RHEA:17149"/>
        <dbReference type="Rhea" id="RHEA-COMP:11964"/>
        <dbReference type="Rhea" id="RHEA-COMP:11965"/>
        <dbReference type="ChEBI" id="CHEBI:15377"/>
        <dbReference type="ChEBI" id="CHEBI:15378"/>
        <dbReference type="ChEBI" id="CHEBI:15379"/>
        <dbReference type="ChEBI" id="CHEBI:30879"/>
        <dbReference type="ChEBI" id="CHEBI:57618"/>
        <dbReference type="ChEBI" id="CHEBI:58210"/>
        <dbReference type="ChEBI" id="CHEBI:142491"/>
        <dbReference type="EC" id="1.14.14.1"/>
    </reaction>
</comment>
<name>A0A8D4T9W9_CYDPO</name>
<evidence type="ECO:0000256" key="9">
    <source>
        <dbReference type="ARBA" id="ARBA00022848"/>
    </source>
</evidence>